<dbReference type="Pfam" id="PF07719">
    <property type="entry name" value="TPR_2"/>
    <property type="match status" value="1"/>
</dbReference>
<reference evidence="9" key="1">
    <citation type="submission" date="2021-02" db="EMBL/GenBank/DDBJ databases">
        <title>First Annotated Genome of the Yellow-green Alga Tribonema minus.</title>
        <authorList>
            <person name="Mahan K.M."/>
        </authorList>
    </citation>
    <scope>NUCLEOTIDE SEQUENCE</scope>
    <source>
        <strain evidence="9">UTEX B ZZ1240</strain>
    </source>
</reference>
<dbReference type="GO" id="GO:0031145">
    <property type="term" value="P:anaphase-promoting complex-dependent catabolic process"/>
    <property type="evidence" value="ECO:0007669"/>
    <property type="project" value="TreeGrafter"/>
</dbReference>
<dbReference type="PROSITE" id="PS50005">
    <property type="entry name" value="TPR"/>
    <property type="match status" value="1"/>
</dbReference>
<evidence type="ECO:0000256" key="1">
    <source>
        <dbReference type="ARBA" id="ARBA00022618"/>
    </source>
</evidence>
<feature type="repeat" description="TPR" evidence="7">
    <location>
        <begin position="617"/>
        <end position="650"/>
    </location>
</feature>
<dbReference type="GO" id="GO:0016567">
    <property type="term" value="P:protein ubiquitination"/>
    <property type="evidence" value="ECO:0007669"/>
    <property type="project" value="TreeGrafter"/>
</dbReference>
<dbReference type="GO" id="GO:0005680">
    <property type="term" value="C:anaphase-promoting complex"/>
    <property type="evidence" value="ECO:0007669"/>
    <property type="project" value="TreeGrafter"/>
</dbReference>
<evidence type="ECO:0000256" key="7">
    <source>
        <dbReference type="PROSITE-ProRule" id="PRU00339"/>
    </source>
</evidence>
<gene>
    <name evidence="9" type="ORF">JKP88DRAFT_299695</name>
</gene>
<feature type="compositionally biased region" description="Pro residues" evidence="8">
    <location>
        <begin position="530"/>
        <end position="549"/>
    </location>
</feature>
<dbReference type="Proteomes" id="UP000664859">
    <property type="component" value="Unassembled WGS sequence"/>
</dbReference>
<evidence type="ECO:0000256" key="2">
    <source>
        <dbReference type="ARBA" id="ARBA00022737"/>
    </source>
</evidence>
<dbReference type="InterPro" id="IPR011990">
    <property type="entry name" value="TPR-like_helical_dom_sf"/>
</dbReference>
<keyword evidence="1" id="KW-0132">Cell division</keyword>
<keyword evidence="5 7" id="KW-0802">TPR repeat</keyword>
<dbReference type="AlphaFoldDB" id="A0A835ZAK2"/>
<keyword evidence="2" id="KW-0677">Repeat</keyword>
<accession>A0A835ZAK2</accession>
<sequence>MARAAAAAGAQTPGAPGAHTTLTPALKALRTSAAAPGGAADRMLRDAAIDEEAECDGYGRAAAGDEEGGARAAAAAGGAAAAQDAKGTEGARGAVNGEEEEAAQQQRRDLPWFRSLADDCLQGGSAAAAAFYADKAVTLSGGTAEDALRLARALAAEGAHRRAAHVLEAHGLLMLSADGGGGYSGAEACALAARCLAAAGRADDCLKLLERVMGEEDADAAAVVARARRDGGGGGGGGGGGAAGRVGRVHPLAALCCLRGSMYVEVDSRARAVVWLRAALAADYKCVDALHMLVSRHLLSAPQQEALLASLAFAPCDAALRDLYTSRLGAGALGGAAREAAFAALDRAGLGASTDVLAAKADYLYHRADYLYHRYQDKEALQLCRTVLARDLHNAAVMPAYAACLLEARDKAQLFFTANTLAEEAPGTALALHVLGCYHLLIARWEAAWRLFHKAAQQDSSSALYWVGMGNAAAAQDDSDRAVGAYRAATRACAGSYYPHLYMGMEYLRTNNLGLAGHFLDAARALCRPPPRAPPPLPPPPLAEEAPPPPEDEDEDVDPLLLNEMGVLAYRRRVLRELLPLLLPLVNACVGRRGDDARAAALFAAAAAGPARGAAWEPVLANLGHTLRRLGRHAEAARAFERALTLCPTAPSTLTALGFTRHLMGDLDAAVRGGRRLRPCVRAPAGVRVADGVGGWGVGAEARVQKDGAAVQRTTGCGMESGCYHQALSLRAQDPLASDLLARALEDSVSASMDTALDSIAGMRLDG</sequence>
<dbReference type="GO" id="GO:0051301">
    <property type="term" value="P:cell division"/>
    <property type="evidence" value="ECO:0007669"/>
    <property type="project" value="UniProtKB-KW"/>
</dbReference>
<dbReference type="InterPro" id="IPR019734">
    <property type="entry name" value="TPR_rpt"/>
</dbReference>
<evidence type="ECO:0000256" key="5">
    <source>
        <dbReference type="ARBA" id="ARBA00022803"/>
    </source>
</evidence>
<evidence type="ECO:0000256" key="8">
    <source>
        <dbReference type="SAM" id="MobiDB-lite"/>
    </source>
</evidence>
<name>A0A835ZAK2_9STRA</name>
<feature type="compositionally biased region" description="Low complexity" evidence="8">
    <location>
        <begin position="1"/>
        <end position="21"/>
    </location>
</feature>
<organism evidence="9 10">
    <name type="scientific">Tribonema minus</name>
    <dbReference type="NCBI Taxonomy" id="303371"/>
    <lineage>
        <taxon>Eukaryota</taxon>
        <taxon>Sar</taxon>
        <taxon>Stramenopiles</taxon>
        <taxon>Ochrophyta</taxon>
        <taxon>PX clade</taxon>
        <taxon>Xanthophyceae</taxon>
        <taxon>Tribonematales</taxon>
        <taxon>Tribonemataceae</taxon>
        <taxon>Tribonema</taxon>
    </lineage>
</organism>
<dbReference type="PANTHER" id="PTHR12558">
    <property type="entry name" value="CELL DIVISION CYCLE 16,23,27"/>
    <property type="match status" value="1"/>
</dbReference>
<feature type="region of interest" description="Disordered" evidence="8">
    <location>
        <begin position="84"/>
        <end position="108"/>
    </location>
</feature>
<dbReference type="PANTHER" id="PTHR12558:SF9">
    <property type="entry name" value="CELL DIVISION CYCLE PROTEIN 16 HOMOLOG"/>
    <property type="match status" value="1"/>
</dbReference>
<dbReference type="GO" id="GO:0045842">
    <property type="term" value="P:positive regulation of mitotic metaphase/anaphase transition"/>
    <property type="evidence" value="ECO:0007669"/>
    <property type="project" value="TreeGrafter"/>
</dbReference>
<keyword evidence="6" id="KW-0131">Cell cycle</keyword>
<evidence type="ECO:0000256" key="6">
    <source>
        <dbReference type="ARBA" id="ARBA00023306"/>
    </source>
</evidence>
<keyword evidence="4" id="KW-0833">Ubl conjugation pathway</keyword>
<evidence type="ECO:0000256" key="4">
    <source>
        <dbReference type="ARBA" id="ARBA00022786"/>
    </source>
</evidence>
<keyword evidence="3" id="KW-0498">Mitosis</keyword>
<evidence type="ECO:0000256" key="3">
    <source>
        <dbReference type="ARBA" id="ARBA00022776"/>
    </source>
</evidence>
<protein>
    <submittedName>
        <fullName evidence="9">Uncharacterized protein</fullName>
    </submittedName>
</protein>
<comment type="caution">
    <text evidence="9">The sequence shown here is derived from an EMBL/GenBank/DDBJ whole genome shotgun (WGS) entry which is preliminary data.</text>
</comment>
<evidence type="ECO:0000313" key="10">
    <source>
        <dbReference type="Proteomes" id="UP000664859"/>
    </source>
</evidence>
<feature type="region of interest" description="Disordered" evidence="8">
    <location>
        <begin position="530"/>
        <end position="557"/>
    </location>
</feature>
<keyword evidence="10" id="KW-1185">Reference proteome</keyword>
<dbReference type="SUPFAM" id="SSF48452">
    <property type="entry name" value="TPR-like"/>
    <property type="match status" value="1"/>
</dbReference>
<proteinExistence type="predicted"/>
<dbReference type="Gene3D" id="1.25.40.10">
    <property type="entry name" value="Tetratricopeptide repeat domain"/>
    <property type="match status" value="1"/>
</dbReference>
<dbReference type="InterPro" id="IPR013105">
    <property type="entry name" value="TPR_2"/>
</dbReference>
<dbReference type="OrthoDB" id="10006270at2759"/>
<dbReference type="EMBL" id="JAFCMP010000039">
    <property type="protein sequence ID" value="KAG5190080.1"/>
    <property type="molecule type" value="Genomic_DNA"/>
</dbReference>
<dbReference type="SMART" id="SM00028">
    <property type="entry name" value="TPR"/>
    <property type="match status" value="6"/>
</dbReference>
<dbReference type="GO" id="GO:0005737">
    <property type="term" value="C:cytoplasm"/>
    <property type="evidence" value="ECO:0007669"/>
    <property type="project" value="TreeGrafter"/>
</dbReference>
<evidence type="ECO:0000313" key="9">
    <source>
        <dbReference type="EMBL" id="KAG5190080.1"/>
    </source>
</evidence>
<feature type="region of interest" description="Disordered" evidence="8">
    <location>
        <begin position="1"/>
        <end position="22"/>
    </location>
</feature>